<reference evidence="2 3" key="1">
    <citation type="submission" date="2017-07" db="EMBL/GenBank/DDBJ databases">
        <title>Isolation and whole genome analysis of endospore-forming bacteria from heroin.</title>
        <authorList>
            <person name="Kalinowski J."/>
            <person name="Ahrens B."/>
            <person name="Al-Dilaimi A."/>
            <person name="Winkler A."/>
            <person name="Wibberg D."/>
            <person name="Schleenbecker U."/>
            <person name="Ruckert C."/>
            <person name="Wolfel R."/>
            <person name="Grass G."/>
        </authorList>
    </citation>
    <scope>NUCLEOTIDE SEQUENCE [LARGE SCALE GENOMIC DNA]</scope>
    <source>
        <strain evidence="2 3">7521-2</strain>
    </source>
</reference>
<feature type="domain" description="DUF7683" evidence="1">
    <location>
        <begin position="184"/>
        <end position="256"/>
    </location>
</feature>
<dbReference type="EMBL" id="NPBQ01000004">
    <property type="protein sequence ID" value="PAD85207.1"/>
    <property type="molecule type" value="Genomic_DNA"/>
</dbReference>
<comment type="caution">
    <text evidence="2">The sequence shown here is derived from an EMBL/GenBank/DDBJ whole genome shotgun (WGS) entry which is preliminary data.</text>
</comment>
<evidence type="ECO:0000259" key="1">
    <source>
        <dbReference type="Pfam" id="PF24731"/>
    </source>
</evidence>
<dbReference type="Proteomes" id="UP000216961">
    <property type="component" value="Unassembled WGS sequence"/>
</dbReference>
<accession>A0AA91Z2L1</accession>
<gene>
    <name evidence="2" type="ORF">CHH57_00605</name>
</gene>
<dbReference type="RefSeq" id="WP_095328392.1">
    <property type="nucleotide sequence ID" value="NZ_NPBQ01000004.1"/>
</dbReference>
<evidence type="ECO:0000313" key="2">
    <source>
        <dbReference type="EMBL" id="PAD85207.1"/>
    </source>
</evidence>
<proteinExistence type="predicted"/>
<dbReference type="InterPro" id="IPR056100">
    <property type="entry name" value="DUF7683"/>
</dbReference>
<sequence>MINHIKYQWRVTKYNPACRDENGYFTLTEEWTSPIQIGEIINGKKFTLDEYLQVENAYVEAVMKFLEESGIHSLRILNLTKQEVSERDLTASLYEAAFDQLVLQEDMLIERNEIRLICKMVLRNFLECQLYAKDKFFVHFGWDYYMYIGSYVNCPSAIDYATRNGLYVEAFQSPYYFSEEETIRQVQWYEINDPSMIIVGEEQLPAIPLAEYRSIFNLSSEHPIVGTFDINEGQLDFFQKHLQHTMNINKYAYSLWAGY</sequence>
<dbReference type="AlphaFoldDB" id="A0AA91Z2L1"/>
<dbReference type="Pfam" id="PF24731">
    <property type="entry name" value="DUF7683"/>
    <property type="match status" value="1"/>
</dbReference>
<organism evidence="2 3">
    <name type="scientific">Niallia circulans</name>
    <name type="common">Bacillus circulans</name>
    <dbReference type="NCBI Taxonomy" id="1397"/>
    <lineage>
        <taxon>Bacteria</taxon>
        <taxon>Bacillati</taxon>
        <taxon>Bacillota</taxon>
        <taxon>Bacilli</taxon>
        <taxon>Bacillales</taxon>
        <taxon>Bacillaceae</taxon>
        <taxon>Niallia</taxon>
    </lineage>
</organism>
<protein>
    <recommendedName>
        <fullName evidence="1">DUF7683 domain-containing protein</fullName>
    </recommendedName>
</protein>
<evidence type="ECO:0000313" key="3">
    <source>
        <dbReference type="Proteomes" id="UP000216961"/>
    </source>
</evidence>
<name>A0AA91Z2L1_NIACI</name>